<proteinExistence type="predicted"/>
<dbReference type="RefSeq" id="WP_379481941.1">
    <property type="nucleotide sequence ID" value="NZ_JBHLTL010000011.1"/>
</dbReference>
<sequence length="325" mass="34432">MLIRPELAALRSDDAPQRRAQAAMGAALEHWQGSAPVVSLADELGRWDTGAAIDGLPLLAALFTAGDDTAQHFCAEVMAVFLRELQREPLGQTPLRHYLDDTVASLTLLRRGMTVLSLQMIDGTALSRLPPAETARFVPCETWDHILAGTAQGDRVRIAGTVPEGVCLARAAVMLGPGDVQHRLGCEAALCLSKVDGALVTLRLQRRAGCNDVTREYALSDGSLLHQAAGSPRDSRLELTAALLGRMGRRDASPLLGAMAEEQGASGLRWQVLRECLALDTAQGFSTLARIAVNAADPLAASAGALHAQLIETYPQLNGIAPCPA</sequence>
<organism evidence="1 2">
    <name type="scientific">Novosphingobium aquiterrae</name>
    <dbReference type="NCBI Taxonomy" id="624388"/>
    <lineage>
        <taxon>Bacteria</taxon>
        <taxon>Pseudomonadati</taxon>
        <taxon>Pseudomonadota</taxon>
        <taxon>Alphaproteobacteria</taxon>
        <taxon>Sphingomonadales</taxon>
        <taxon>Sphingomonadaceae</taxon>
        <taxon>Novosphingobium</taxon>
    </lineage>
</organism>
<reference evidence="1 2" key="1">
    <citation type="submission" date="2024-09" db="EMBL/GenBank/DDBJ databases">
        <authorList>
            <person name="Sun Q."/>
            <person name="Mori K."/>
        </authorList>
    </citation>
    <scope>NUCLEOTIDE SEQUENCE [LARGE SCALE GENOMIC DNA]</scope>
    <source>
        <strain evidence="1 2">NCAIM B.02537</strain>
    </source>
</reference>
<evidence type="ECO:0000313" key="2">
    <source>
        <dbReference type="Proteomes" id="UP001589943"/>
    </source>
</evidence>
<gene>
    <name evidence="1" type="ORF">ACFFF7_13830</name>
</gene>
<accession>A0ABV6PKW8</accession>
<name>A0ABV6PKW8_9SPHN</name>
<protein>
    <submittedName>
        <fullName evidence="1">Uncharacterized protein</fullName>
    </submittedName>
</protein>
<dbReference type="EMBL" id="JBHLTL010000011">
    <property type="protein sequence ID" value="MFC0590485.1"/>
    <property type="molecule type" value="Genomic_DNA"/>
</dbReference>
<keyword evidence="2" id="KW-1185">Reference proteome</keyword>
<evidence type="ECO:0000313" key="1">
    <source>
        <dbReference type="EMBL" id="MFC0590485.1"/>
    </source>
</evidence>
<dbReference type="Proteomes" id="UP001589943">
    <property type="component" value="Unassembled WGS sequence"/>
</dbReference>
<comment type="caution">
    <text evidence="1">The sequence shown here is derived from an EMBL/GenBank/DDBJ whole genome shotgun (WGS) entry which is preliminary data.</text>
</comment>